<proteinExistence type="inferred from homology"/>
<evidence type="ECO:0000256" key="13">
    <source>
        <dbReference type="SAM" id="Phobius"/>
    </source>
</evidence>
<dbReference type="InterPro" id="IPR018495">
    <property type="entry name" value="Succ_DH_cyt_bsu_CS"/>
</dbReference>
<protein>
    <recommendedName>
        <fullName evidence="4">Succinate dehydrogenase cytochrome b556 subunit</fullName>
    </recommendedName>
</protein>
<dbReference type="Proteomes" id="UP000002033">
    <property type="component" value="Chromosome"/>
</dbReference>
<dbReference type="NCBIfam" id="TIGR02970">
    <property type="entry name" value="succ_dehyd_cytB"/>
    <property type="match status" value="1"/>
</dbReference>
<comment type="cofactor">
    <cofactor evidence="12">
        <name>heme</name>
        <dbReference type="ChEBI" id="CHEBI:30413"/>
    </cofactor>
    <text evidence="12">The heme is bound between the two transmembrane subunits.</text>
</comment>
<dbReference type="InterPro" id="IPR000701">
    <property type="entry name" value="SuccDH_FuR_B_TM-su"/>
</dbReference>
<dbReference type="GO" id="GO:0016020">
    <property type="term" value="C:membrane"/>
    <property type="evidence" value="ECO:0007669"/>
    <property type="project" value="UniProtKB-SubCell"/>
</dbReference>
<evidence type="ECO:0000256" key="4">
    <source>
        <dbReference type="ARBA" id="ARBA00020076"/>
    </source>
</evidence>
<dbReference type="RefSeq" id="WP_013217192.1">
    <property type="nucleotide sequence ID" value="NC_014313.1"/>
</dbReference>
<dbReference type="eggNOG" id="COG2009">
    <property type="taxonomic scope" value="Bacteria"/>
</dbReference>
<evidence type="ECO:0000256" key="7">
    <source>
        <dbReference type="ARBA" id="ARBA00022723"/>
    </source>
</evidence>
<keyword evidence="6 13" id="KW-0812">Transmembrane</keyword>
<gene>
    <name evidence="14" type="ordered locus">Hden_3240</name>
</gene>
<dbReference type="KEGG" id="hdn:Hden_3240"/>
<dbReference type="PANTHER" id="PTHR10978:SF5">
    <property type="entry name" value="SUCCINATE DEHYDROGENASE CYTOCHROME B560 SUBUNIT, MITOCHONDRIAL"/>
    <property type="match status" value="1"/>
</dbReference>
<keyword evidence="5 12" id="KW-0349">Heme</keyword>
<evidence type="ECO:0000313" key="14">
    <source>
        <dbReference type="EMBL" id="ADJ25033.1"/>
    </source>
</evidence>
<feature type="transmembrane region" description="Helical" evidence="13">
    <location>
        <begin position="36"/>
        <end position="56"/>
    </location>
</feature>
<keyword evidence="15" id="KW-1185">Reference proteome</keyword>
<sequence>MQAIPGRSSRPERPLSPHLQIYSPLINMMMSIVHRITGVALYVGSLLLAVWLLAAASGPDYYDYVAGLLGSWPGKIVLLGYTWALMHHLLGGLRHFIWDTGRGYDLKTVDLLSWGTLAGSLVLTALIWIGVAMSGGL</sequence>
<dbReference type="Gene3D" id="1.20.1300.10">
    <property type="entry name" value="Fumarate reductase/succinate dehydrogenase, transmembrane subunit"/>
    <property type="match status" value="1"/>
</dbReference>
<evidence type="ECO:0000256" key="9">
    <source>
        <dbReference type="ARBA" id="ARBA00023004"/>
    </source>
</evidence>
<dbReference type="GO" id="GO:0009055">
    <property type="term" value="F:electron transfer activity"/>
    <property type="evidence" value="ECO:0007669"/>
    <property type="project" value="InterPro"/>
</dbReference>
<comment type="subcellular location">
    <subcellularLocation>
        <location evidence="2">Membrane</location>
        <topology evidence="2">Multi-pass membrane protein</topology>
    </subcellularLocation>
</comment>
<dbReference type="PROSITE" id="PS01001">
    <property type="entry name" value="SDH_CYT_2"/>
    <property type="match status" value="1"/>
</dbReference>
<keyword evidence="9 12" id="KW-0408">Iron</keyword>
<keyword evidence="10 13" id="KW-0472">Membrane</keyword>
<evidence type="ECO:0000256" key="5">
    <source>
        <dbReference type="ARBA" id="ARBA00022617"/>
    </source>
</evidence>
<comment type="similarity">
    <text evidence="3">Belongs to the cytochrome b560 family.</text>
</comment>
<feature type="transmembrane region" description="Helical" evidence="13">
    <location>
        <begin position="109"/>
        <end position="131"/>
    </location>
</feature>
<evidence type="ECO:0000256" key="12">
    <source>
        <dbReference type="PIRSR" id="PIRSR000178-1"/>
    </source>
</evidence>
<evidence type="ECO:0000256" key="8">
    <source>
        <dbReference type="ARBA" id="ARBA00022989"/>
    </source>
</evidence>
<dbReference type="InterPro" id="IPR014314">
    <property type="entry name" value="Succ_DH_cytb556"/>
</dbReference>
<dbReference type="GO" id="GO:0046872">
    <property type="term" value="F:metal ion binding"/>
    <property type="evidence" value="ECO:0007669"/>
    <property type="project" value="UniProtKB-KW"/>
</dbReference>
<accession>D8JWS5</accession>
<dbReference type="GO" id="GO:0006099">
    <property type="term" value="P:tricarboxylic acid cycle"/>
    <property type="evidence" value="ECO:0007669"/>
    <property type="project" value="InterPro"/>
</dbReference>
<comment type="function">
    <text evidence="1">Membrane-anchoring subunit of succinate dehydrogenase (SDH).</text>
</comment>
<evidence type="ECO:0000313" key="15">
    <source>
        <dbReference type="Proteomes" id="UP000002033"/>
    </source>
</evidence>
<keyword evidence="7 12" id="KW-0479">Metal-binding</keyword>
<organism evidence="14 15">
    <name type="scientific">Hyphomicrobium denitrificans (strain ATCC 51888 / DSM 1869 / NCIMB 11706 / TK 0415)</name>
    <dbReference type="NCBI Taxonomy" id="582899"/>
    <lineage>
        <taxon>Bacteria</taxon>
        <taxon>Pseudomonadati</taxon>
        <taxon>Pseudomonadota</taxon>
        <taxon>Alphaproteobacteria</taxon>
        <taxon>Hyphomicrobiales</taxon>
        <taxon>Hyphomicrobiaceae</taxon>
        <taxon>Hyphomicrobium</taxon>
    </lineage>
</organism>
<evidence type="ECO:0000256" key="3">
    <source>
        <dbReference type="ARBA" id="ARBA00007244"/>
    </source>
</evidence>
<reference evidence="15" key="1">
    <citation type="journal article" date="2011" name="J. Bacteriol.">
        <title>Genome sequences of eight morphologically diverse alphaproteobacteria.</title>
        <authorList>
            <consortium name="US DOE Joint Genome Institute"/>
            <person name="Brown P.J."/>
            <person name="Kysela D.T."/>
            <person name="Buechlein A."/>
            <person name="Hemmerich C."/>
            <person name="Brun Y.V."/>
        </authorList>
    </citation>
    <scope>NUCLEOTIDE SEQUENCE [LARGE SCALE GENOMIC DNA]</scope>
    <source>
        <strain evidence="15">ATCC 51888 / DSM 1869 / NCIB 11706 / TK 0415</strain>
    </source>
</reference>
<dbReference type="HOGENOM" id="CLU_094691_3_1_5"/>
<evidence type="ECO:0000256" key="6">
    <source>
        <dbReference type="ARBA" id="ARBA00022692"/>
    </source>
</evidence>
<dbReference type="PIRSF" id="PIRSF000178">
    <property type="entry name" value="SDH_cyt_b560"/>
    <property type="match status" value="1"/>
</dbReference>
<feature type="binding site" description="axial binding residue" evidence="12">
    <location>
        <position position="88"/>
    </location>
    <ligand>
        <name>heme</name>
        <dbReference type="ChEBI" id="CHEBI:30413"/>
        <note>ligand shared with second transmembrane subunit</note>
    </ligand>
    <ligandPart>
        <name>Fe</name>
        <dbReference type="ChEBI" id="CHEBI:18248"/>
    </ligandPart>
</feature>
<dbReference type="PROSITE" id="PS01000">
    <property type="entry name" value="SDH_CYT_1"/>
    <property type="match status" value="1"/>
</dbReference>
<keyword evidence="8 13" id="KW-1133">Transmembrane helix</keyword>
<dbReference type="Pfam" id="PF01127">
    <property type="entry name" value="Sdh_cyt"/>
    <property type="match status" value="1"/>
</dbReference>
<dbReference type="SUPFAM" id="SSF81343">
    <property type="entry name" value="Fumarate reductase respiratory complex transmembrane subunits"/>
    <property type="match status" value="1"/>
</dbReference>
<feature type="transmembrane region" description="Helical" evidence="13">
    <location>
        <begin position="76"/>
        <end position="97"/>
    </location>
</feature>
<name>D8JWS5_HYPDA</name>
<dbReference type="OrthoDB" id="9799441at2"/>
<dbReference type="InterPro" id="IPR034804">
    <property type="entry name" value="SQR/QFR_C/D"/>
</dbReference>
<dbReference type="PANTHER" id="PTHR10978">
    <property type="entry name" value="SUCCINATE DEHYDROGENASE CYTOCHROME B560 SUBUNIT"/>
    <property type="match status" value="1"/>
</dbReference>
<evidence type="ECO:0000256" key="2">
    <source>
        <dbReference type="ARBA" id="ARBA00004141"/>
    </source>
</evidence>
<dbReference type="CDD" id="cd03499">
    <property type="entry name" value="SQR_TypeC_SdhC"/>
    <property type="match status" value="1"/>
</dbReference>
<comment type="subunit">
    <text evidence="11">Part of an enzyme complex containing four subunits: a flavoprotein, an iron-sulfur protein, plus two membrane-anchoring proteins, SdhC and SdhD. The complex can form homotrimers.</text>
</comment>
<dbReference type="AlphaFoldDB" id="D8JWS5"/>
<evidence type="ECO:0000256" key="1">
    <source>
        <dbReference type="ARBA" id="ARBA00004050"/>
    </source>
</evidence>
<dbReference type="STRING" id="582899.Hden_3240"/>
<evidence type="ECO:0000256" key="11">
    <source>
        <dbReference type="ARBA" id="ARBA00025912"/>
    </source>
</evidence>
<evidence type="ECO:0000256" key="10">
    <source>
        <dbReference type="ARBA" id="ARBA00023136"/>
    </source>
</evidence>
<dbReference type="EMBL" id="CP002083">
    <property type="protein sequence ID" value="ADJ25033.1"/>
    <property type="molecule type" value="Genomic_DNA"/>
</dbReference>